<dbReference type="PANTHER" id="PTHR46825">
    <property type="entry name" value="D-ALANYL-D-ALANINE-CARBOXYPEPTIDASE/ENDOPEPTIDASE AMPH"/>
    <property type="match status" value="1"/>
</dbReference>
<dbReference type="SUPFAM" id="SSF56601">
    <property type="entry name" value="beta-lactamase/transpeptidase-like"/>
    <property type="match status" value="1"/>
</dbReference>
<evidence type="ECO:0000313" key="3">
    <source>
        <dbReference type="Proteomes" id="UP000573327"/>
    </source>
</evidence>
<proteinExistence type="predicted"/>
<dbReference type="Pfam" id="PF00144">
    <property type="entry name" value="Beta-lactamase"/>
    <property type="match status" value="1"/>
</dbReference>
<dbReference type="Gene3D" id="3.40.710.10">
    <property type="entry name" value="DD-peptidase/beta-lactamase superfamily"/>
    <property type="match status" value="1"/>
</dbReference>
<evidence type="ECO:0000259" key="1">
    <source>
        <dbReference type="Pfam" id="PF00144"/>
    </source>
</evidence>
<protein>
    <submittedName>
        <fullName evidence="2">CubicO group peptidase (Beta-lactamase class C family)</fullName>
    </submittedName>
</protein>
<sequence>MLDGLADHCAEALRAHGCPSVSVAVASHGEVVLAEAYGLADVAAGVPATPGTAYGLASATKPVTATAVCLAADDGLLDLDAPVPGSHRWPAPTVRQLLQHRGGFAAHYDFHYGEGAGPIDADHYAVLFREPGSGFEYANLGYQALGRLLEEVTGRSLAEFVRERVTEPLGLTGWHLGPSWPGPTPAAVRYTPDGRAYPGRCATSHPGATEGWATATDLARFGQDYERLLKPETLAAVRAGLPLNPHLGYGLGWCVSSGDGPVVQSHGGGMGGVAAMLATVPEQRLSVAVLTNSTDKAARDSIVRYVLTALVPGYTDERIAPVTEDPARPMDLPPGRWTGTVGTPEGELPLTVEILPDRTVQLRLSDGQQATAPATASRAYDLRAHFPLQLPTADARIGSPQLGLELRLDQGRLTGAARTFKNGDGEGLLGNFLSHPCELRP</sequence>
<dbReference type="RefSeq" id="WP_184911383.1">
    <property type="nucleotide sequence ID" value="NZ_JACHJR010000001.1"/>
</dbReference>
<comment type="caution">
    <text evidence="2">The sequence shown here is derived from an EMBL/GenBank/DDBJ whole genome shotgun (WGS) entry which is preliminary data.</text>
</comment>
<reference evidence="2 3" key="1">
    <citation type="submission" date="2020-08" db="EMBL/GenBank/DDBJ databases">
        <title>Sequencing the genomes of 1000 actinobacteria strains.</title>
        <authorList>
            <person name="Klenk H.-P."/>
        </authorList>
    </citation>
    <scope>NUCLEOTIDE SEQUENCE [LARGE SCALE GENOMIC DNA]</scope>
    <source>
        <strain evidence="2 3">DSM 44786</strain>
    </source>
</reference>
<evidence type="ECO:0000313" key="2">
    <source>
        <dbReference type="EMBL" id="MBB4945053.1"/>
    </source>
</evidence>
<dbReference type="InterPro" id="IPR012338">
    <property type="entry name" value="Beta-lactam/transpept-like"/>
</dbReference>
<dbReference type="AlphaFoldDB" id="A0A7W7S843"/>
<dbReference type="Proteomes" id="UP000573327">
    <property type="component" value="Unassembled WGS sequence"/>
</dbReference>
<gene>
    <name evidence="2" type="ORF">F4556_000588</name>
</gene>
<organism evidence="2 3">
    <name type="scientific">Kitasatospora gansuensis</name>
    <dbReference type="NCBI Taxonomy" id="258050"/>
    <lineage>
        <taxon>Bacteria</taxon>
        <taxon>Bacillati</taxon>
        <taxon>Actinomycetota</taxon>
        <taxon>Actinomycetes</taxon>
        <taxon>Kitasatosporales</taxon>
        <taxon>Streptomycetaceae</taxon>
        <taxon>Kitasatospora</taxon>
    </lineage>
</organism>
<dbReference type="InterPro" id="IPR001466">
    <property type="entry name" value="Beta-lactam-related"/>
</dbReference>
<dbReference type="PANTHER" id="PTHR46825:SF9">
    <property type="entry name" value="BETA-LACTAMASE-RELATED DOMAIN-CONTAINING PROTEIN"/>
    <property type="match status" value="1"/>
</dbReference>
<name>A0A7W7S843_9ACTN</name>
<keyword evidence="3" id="KW-1185">Reference proteome</keyword>
<dbReference type="InterPro" id="IPR050491">
    <property type="entry name" value="AmpC-like"/>
</dbReference>
<accession>A0A7W7S843</accession>
<feature type="domain" description="Beta-lactamase-related" evidence="1">
    <location>
        <begin position="9"/>
        <end position="300"/>
    </location>
</feature>
<dbReference type="EMBL" id="JACHJR010000001">
    <property type="protein sequence ID" value="MBB4945053.1"/>
    <property type="molecule type" value="Genomic_DNA"/>
</dbReference>